<proteinExistence type="predicted"/>
<evidence type="ECO:0000313" key="4">
    <source>
        <dbReference type="Proteomes" id="UP001332243"/>
    </source>
</evidence>
<dbReference type="RefSeq" id="WP_331215880.1">
    <property type="nucleotide sequence ID" value="NZ_JAZGQK010000016.1"/>
</dbReference>
<keyword evidence="2" id="KW-1133">Transmembrane helix</keyword>
<comment type="caution">
    <text evidence="3">The sequence shown here is derived from an EMBL/GenBank/DDBJ whole genome shotgun (WGS) entry which is preliminary data.</text>
</comment>
<feature type="transmembrane region" description="Helical" evidence="2">
    <location>
        <begin position="46"/>
        <end position="79"/>
    </location>
</feature>
<feature type="region of interest" description="Disordered" evidence="1">
    <location>
        <begin position="125"/>
        <end position="194"/>
    </location>
</feature>
<reference evidence="3 4" key="1">
    <citation type="submission" date="2024-01" db="EMBL/GenBank/DDBJ databases">
        <title>Genome insights into Plantactinospora sonchi sp. nov.</title>
        <authorList>
            <person name="Wang L."/>
        </authorList>
    </citation>
    <scope>NUCLEOTIDE SEQUENCE [LARGE SCALE GENOMIC DNA]</scope>
    <source>
        <strain evidence="3 4">NEAU-QY2</strain>
    </source>
</reference>
<name>A0ABU7RW89_9ACTN</name>
<keyword evidence="2" id="KW-0472">Membrane</keyword>
<evidence type="ECO:0000313" key="3">
    <source>
        <dbReference type="EMBL" id="MEE6260776.1"/>
    </source>
</evidence>
<feature type="compositionally biased region" description="Pro residues" evidence="1">
    <location>
        <begin position="166"/>
        <end position="187"/>
    </location>
</feature>
<evidence type="ECO:0000256" key="1">
    <source>
        <dbReference type="SAM" id="MobiDB-lite"/>
    </source>
</evidence>
<accession>A0ABU7RW89</accession>
<sequence length="194" mass="21801">MEVIGSDGREWKVFRRRVAWRPHGLDRLVRLESFARPGFGDPVTSFLRMLVVLLALPLMLFVLVDSVVMLLVTPFALLARRSGSRPWPVVARSWKLPEYRGSADSRAAADHLVLRVREEIIHYGEPRSLTPPPGREVDLSTEPENNLPGWARASQETLGRLIDPQRPLPSQPAGPPPTQPTYPPPPHDQQYGGR</sequence>
<evidence type="ECO:0000256" key="2">
    <source>
        <dbReference type="SAM" id="Phobius"/>
    </source>
</evidence>
<keyword evidence="4" id="KW-1185">Reference proteome</keyword>
<dbReference type="EMBL" id="JAZGQK010000016">
    <property type="protein sequence ID" value="MEE6260776.1"/>
    <property type="molecule type" value="Genomic_DNA"/>
</dbReference>
<protein>
    <submittedName>
        <fullName evidence="3">Uncharacterized protein</fullName>
    </submittedName>
</protein>
<gene>
    <name evidence="3" type="ORF">V1633_20025</name>
</gene>
<keyword evidence="2" id="KW-0812">Transmembrane</keyword>
<dbReference type="Proteomes" id="UP001332243">
    <property type="component" value="Unassembled WGS sequence"/>
</dbReference>
<organism evidence="3 4">
    <name type="scientific">Plantactinospora sonchi</name>
    <dbReference type="NCBI Taxonomy" id="1544735"/>
    <lineage>
        <taxon>Bacteria</taxon>
        <taxon>Bacillati</taxon>
        <taxon>Actinomycetota</taxon>
        <taxon>Actinomycetes</taxon>
        <taxon>Micromonosporales</taxon>
        <taxon>Micromonosporaceae</taxon>
        <taxon>Plantactinospora</taxon>
    </lineage>
</organism>